<evidence type="ECO:0000313" key="3">
    <source>
        <dbReference type="Proteomes" id="UP000283090"/>
    </source>
</evidence>
<gene>
    <name evidence="2" type="ORF">DFL_002979</name>
</gene>
<dbReference type="AlphaFoldDB" id="A0A437ACE2"/>
<keyword evidence="3" id="KW-1185">Reference proteome</keyword>
<dbReference type="RefSeq" id="XP_067494350.1">
    <property type="nucleotide sequence ID" value="XM_067631843.1"/>
</dbReference>
<proteinExistence type="predicted"/>
<evidence type="ECO:0000256" key="1">
    <source>
        <dbReference type="SAM" id="MobiDB-lite"/>
    </source>
</evidence>
<evidence type="ECO:0000313" key="2">
    <source>
        <dbReference type="EMBL" id="RVD88806.1"/>
    </source>
</evidence>
<organism evidence="2 3">
    <name type="scientific">Arthrobotrys flagrans</name>
    <name type="common">Nematode-trapping fungus</name>
    <name type="synonym">Trichothecium flagrans</name>
    <dbReference type="NCBI Taxonomy" id="97331"/>
    <lineage>
        <taxon>Eukaryota</taxon>
        <taxon>Fungi</taxon>
        <taxon>Dikarya</taxon>
        <taxon>Ascomycota</taxon>
        <taxon>Pezizomycotina</taxon>
        <taxon>Orbiliomycetes</taxon>
        <taxon>Orbiliales</taxon>
        <taxon>Orbiliaceae</taxon>
        <taxon>Arthrobotrys</taxon>
    </lineage>
</organism>
<dbReference type="Proteomes" id="UP000283090">
    <property type="component" value="Unassembled WGS sequence"/>
</dbReference>
<accession>A0A437ACE2</accession>
<sequence>MIKLLPKSPTKTTPSSSSSHSAATQVLNIPELLEQILYFVLTCPTLDTPTCCKTANILRSISSIWAGTIDSSPTLSSLAFRNRKLSPTKNEKRNGDLNIPFLQSLKYEFSEIEQLRYSQGTAIGLKELKQFKKSQRIPNPKFPKLRRALGLPKYPPSSTKYLASDVLLMQPPPPKTVDTYLHFSGWGDLAWIGWLERFSRPGDFHKLGNTIEFKYWYKITDSSGGNGITGADVVNALTKVLAAFYTFDKGFFEVLHIELAVGNIVSPAPQVGWEYMYRWYLWHPKRFGGGKDIFDIAMKVADDVIWVADVICLTVEVAGKFIALITQLILYWLQKPIRKLRRAVAS</sequence>
<name>A0A437ACE2_ARTFL</name>
<dbReference type="GeneID" id="93585290"/>
<reference evidence="2 3" key="1">
    <citation type="submission" date="2019-01" db="EMBL/GenBank/DDBJ databases">
        <title>Intercellular communication is required for trap formation in the nematode-trapping fungus Duddingtonia flagrans.</title>
        <authorList>
            <person name="Youssar L."/>
            <person name="Wernet V."/>
            <person name="Hensel N."/>
            <person name="Hildebrandt H.-G."/>
            <person name="Fischer R."/>
        </authorList>
    </citation>
    <scope>NUCLEOTIDE SEQUENCE [LARGE SCALE GENOMIC DNA]</scope>
    <source>
        <strain evidence="2 3">CBS H-5679</strain>
    </source>
</reference>
<feature type="compositionally biased region" description="Low complexity" evidence="1">
    <location>
        <begin position="1"/>
        <end position="19"/>
    </location>
</feature>
<comment type="caution">
    <text evidence="2">The sequence shown here is derived from an EMBL/GenBank/DDBJ whole genome shotgun (WGS) entry which is preliminary data.</text>
</comment>
<dbReference type="EMBL" id="SAEB01000003">
    <property type="protein sequence ID" value="RVD88806.1"/>
    <property type="molecule type" value="Genomic_DNA"/>
</dbReference>
<dbReference type="VEuPathDB" id="FungiDB:DFL_002979"/>
<protein>
    <submittedName>
        <fullName evidence="2">Uncharacterized protein</fullName>
    </submittedName>
</protein>
<feature type="region of interest" description="Disordered" evidence="1">
    <location>
        <begin position="1"/>
        <end position="22"/>
    </location>
</feature>
<dbReference type="OrthoDB" id="5356137at2759"/>